<evidence type="ECO:0000259" key="4">
    <source>
        <dbReference type="PROSITE" id="PS50932"/>
    </source>
</evidence>
<dbReference type="CDD" id="cd01392">
    <property type="entry name" value="HTH_LacI"/>
    <property type="match status" value="1"/>
</dbReference>
<dbReference type="PROSITE" id="PS50932">
    <property type="entry name" value="HTH_LACI_2"/>
    <property type="match status" value="1"/>
</dbReference>
<dbReference type="Gene3D" id="3.40.50.2300">
    <property type="match status" value="2"/>
</dbReference>
<dbReference type="AlphaFoldDB" id="A0A449AVZ1"/>
<dbReference type="PANTHER" id="PTHR30146:SF154">
    <property type="entry name" value="TRANSCRIPTION REGULATOR, MEMBER OF GALR FAMILY"/>
    <property type="match status" value="1"/>
</dbReference>
<dbReference type="SUPFAM" id="SSF47413">
    <property type="entry name" value="lambda repressor-like DNA-binding domains"/>
    <property type="match status" value="1"/>
</dbReference>
<keyword evidence="2" id="KW-0238">DNA-binding</keyword>
<accession>A0A449AVZ1</accession>
<dbReference type="SUPFAM" id="SSF53822">
    <property type="entry name" value="Periplasmic binding protein-like I"/>
    <property type="match status" value="1"/>
</dbReference>
<evidence type="ECO:0000256" key="2">
    <source>
        <dbReference type="ARBA" id="ARBA00023125"/>
    </source>
</evidence>
<dbReference type="InterPro" id="IPR010982">
    <property type="entry name" value="Lambda_DNA-bd_dom_sf"/>
</dbReference>
<dbReference type="RefSeq" id="WP_044888891.1">
    <property type="nucleotide sequence ID" value="NZ_LR215024.1"/>
</dbReference>
<dbReference type="Proteomes" id="UP000290815">
    <property type="component" value="Chromosome"/>
</dbReference>
<dbReference type="Pfam" id="PF00356">
    <property type="entry name" value="LacI"/>
    <property type="match status" value="1"/>
</dbReference>
<evidence type="ECO:0000313" key="6">
    <source>
        <dbReference type="Proteomes" id="UP000290815"/>
    </source>
</evidence>
<keyword evidence="1" id="KW-0805">Transcription regulation</keyword>
<keyword evidence="3" id="KW-0804">Transcription</keyword>
<protein>
    <submittedName>
        <fullName evidence="5">LacI family transcriptional regulator</fullName>
    </submittedName>
</protein>
<dbReference type="PANTHER" id="PTHR30146">
    <property type="entry name" value="LACI-RELATED TRANSCRIPTIONAL REPRESSOR"/>
    <property type="match status" value="1"/>
</dbReference>
<reference evidence="5 6" key="1">
    <citation type="submission" date="2019-01" db="EMBL/GenBank/DDBJ databases">
        <authorList>
            <consortium name="Pathogen Informatics"/>
        </authorList>
    </citation>
    <scope>NUCLEOTIDE SEQUENCE [LARGE SCALE GENOMIC DNA]</scope>
    <source>
        <strain evidence="5 6">NCTC10194</strain>
    </source>
</reference>
<dbReference type="KEGG" id="mgly:NCTC10194_00567"/>
<proteinExistence type="predicted"/>
<dbReference type="InterPro" id="IPR000843">
    <property type="entry name" value="HTH_LacI"/>
</dbReference>
<dbReference type="InterPro" id="IPR028082">
    <property type="entry name" value="Peripla_BP_I"/>
</dbReference>
<organism evidence="5 6">
    <name type="scientific">Mycoplasmopsis glycophila</name>
    <dbReference type="NCBI Taxonomy" id="171285"/>
    <lineage>
        <taxon>Bacteria</taxon>
        <taxon>Bacillati</taxon>
        <taxon>Mycoplasmatota</taxon>
        <taxon>Mycoplasmoidales</taxon>
        <taxon>Metamycoplasmataceae</taxon>
        <taxon>Mycoplasmopsis</taxon>
    </lineage>
</organism>
<dbReference type="EMBL" id="LR215024">
    <property type="protein sequence ID" value="VEU70773.1"/>
    <property type="molecule type" value="Genomic_DNA"/>
</dbReference>
<name>A0A449AVZ1_9BACT</name>
<sequence>MKKQISYKDISELAGVSISTISRYYNNGYVSKKTKDKIDSVVKQYQYYPNHGARLIRGKDRSIFVIMPIWGETAYTQIVNGIIISAKKNNKRVNTTYTGITTEEYIATVRYMLSWRPTSIVIFIPKYDKQLFDFLKTVEDVSFIIYGHQVNGLNWIKPDETNAFYQLTYKFHEKLVKDNQKMLFLSDEKLTLGQRQDRFKGFEKACQELNIEYEEYVIPLRKHQKDIIDFDKYTKKQGFSNIVCSTHEAFISLAVVGTRGLRLTDIGYTSIYDNINNYKAKIFVDYAKIGYEIERMLSISETTEEQPQTKFIKLQVV</sequence>
<keyword evidence="6" id="KW-1185">Reference proteome</keyword>
<feature type="domain" description="HTH lacI-type" evidence="4">
    <location>
        <begin position="5"/>
        <end position="58"/>
    </location>
</feature>
<dbReference type="SMART" id="SM00354">
    <property type="entry name" value="HTH_LACI"/>
    <property type="match status" value="1"/>
</dbReference>
<dbReference type="Gene3D" id="1.10.260.40">
    <property type="entry name" value="lambda repressor-like DNA-binding domains"/>
    <property type="match status" value="1"/>
</dbReference>
<evidence type="ECO:0000256" key="3">
    <source>
        <dbReference type="ARBA" id="ARBA00023163"/>
    </source>
</evidence>
<gene>
    <name evidence="5" type="primary">lacI</name>
    <name evidence="5" type="ORF">NCTC10194_00567</name>
</gene>
<evidence type="ECO:0000313" key="5">
    <source>
        <dbReference type="EMBL" id="VEU70773.1"/>
    </source>
</evidence>
<dbReference type="GO" id="GO:0003700">
    <property type="term" value="F:DNA-binding transcription factor activity"/>
    <property type="evidence" value="ECO:0007669"/>
    <property type="project" value="TreeGrafter"/>
</dbReference>
<evidence type="ECO:0000256" key="1">
    <source>
        <dbReference type="ARBA" id="ARBA00023015"/>
    </source>
</evidence>
<dbReference type="GO" id="GO:0000976">
    <property type="term" value="F:transcription cis-regulatory region binding"/>
    <property type="evidence" value="ECO:0007669"/>
    <property type="project" value="TreeGrafter"/>
</dbReference>